<keyword evidence="1" id="KW-0472">Membrane</keyword>
<dbReference type="EMBL" id="MFGO01000018">
    <property type="protein sequence ID" value="OGF40872.1"/>
    <property type="molecule type" value="Genomic_DNA"/>
</dbReference>
<organism evidence="2 3">
    <name type="scientific">Candidatus Falkowbacteria bacterium RIFOXYD2_FULL_34_120</name>
    <dbReference type="NCBI Taxonomy" id="1798007"/>
    <lineage>
        <taxon>Bacteria</taxon>
        <taxon>Candidatus Falkowiibacteriota</taxon>
    </lineage>
</organism>
<accession>A0A1F5TPD6</accession>
<evidence type="ECO:0000313" key="2">
    <source>
        <dbReference type="EMBL" id="OGF40872.1"/>
    </source>
</evidence>
<sequence>MRSEKIFIGGWYQRTMLHLSEIYDFLKDASSPLNLNAKKLKDLRKRLDIESMEMKMGDFEYIEIIASGGIKVKIFEDGLIVLNTDYNNAKEDIFKLTTFYEKKLSPAISYLFSLGAPVPKELANIKTVYPYFIVLKDAETEAINILLKEFNQGKYFEIKKNEFEIYRGDKLYIINNVSEKSETIEKIINEQIFVREFKGQLHRYLNLHRIIWEKIADIKERGEIQGKEAGIFKSQIESYKKTINLIEARINQMGSYIGTRGAIVKNDPELQKIIDVLKFKYDTLGDTLSYIKEIWSMTKNYLDSSQQIFNNIQAESTSGSINSLTIITSAGVAASLIKLLDQKMPEIKLDGVIYFLILAFVGYCVNKIMKTVTARKKYKINDIEIAKNIK</sequence>
<feature type="transmembrane region" description="Helical" evidence="1">
    <location>
        <begin position="352"/>
        <end position="369"/>
    </location>
</feature>
<dbReference type="AlphaFoldDB" id="A0A1F5TPD6"/>
<reference evidence="2 3" key="1">
    <citation type="journal article" date="2016" name="Nat. Commun.">
        <title>Thousands of microbial genomes shed light on interconnected biogeochemical processes in an aquifer system.</title>
        <authorList>
            <person name="Anantharaman K."/>
            <person name="Brown C.T."/>
            <person name="Hug L.A."/>
            <person name="Sharon I."/>
            <person name="Castelle C.J."/>
            <person name="Probst A.J."/>
            <person name="Thomas B.C."/>
            <person name="Singh A."/>
            <person name="Wilkins M.J."/>
            <person name="Karaoz U."/>
            <person name="Brodie E.L."/>
            <person name="Williams K.H."/>
            <person name="Hubbard S.S."/>
            <person name="Banfield J.F."/>
        </authorList>
    </citation>
    <scope>NUCLEOTIDE SEQUENCE [LARGE SCALE GENOMIC DNA]</scope>
</reference>
<gene>
    <name evidence="2" type="ORF">A2531_03850</name>
</gene>
<keyword evidence="1" id="KW-1133">Transmembrane helix</keyword>
<dbReference type="Proteomes" id="UP000177579">
    <property type="component" value="Unassembled WGS sequence"/>
</dbReference>
<name>A0A1F5TPD6_9BACT</name>
<protein>
    <submittedName>
        <fullName evidence="2">Uncharacterized protein</fullName>
    </submittedName>
</protein>
<proteinExistence type="predicted"/>
<comment type="caution">
    <text evidence="2">The sequence shown here is derived from an EMBL/GenBank/DDBJ whole genome shotgun (WGS) entry which is preliminary data.</text>
</comment>
<evidence type="ECO:0000313" key="3">
    <source>
        <dbReference type="Proteomes" id="UP000177579"/>
    </source>
</evidence>
<keyword evidence="1" id="KW-0812">Transmembrane</keyword>
<evidence type="ECO:0000256" key="1">
    <source>
        <dbReference type="SAM" id="Phobius"/>
    </source>
</evidence>